<sequence>MQEELDFAINLEKKSQKERELKRNYLITVRQEYEREEIELEGLFGDIVINDNQSKIMIFGIKSTKMINDMEQLTYQKNRTDVMEKMLKKYNKNTNNDHCLNDLTLSNLKSKFGYNIDILKLNSDYFISIDQITTLSNDCFTTYSNNITIKLFIILEHFIFYYNKSIPSLINQKEFTNFLSNIWFDSSPLIRSTLFCYQFYYNFKLNLFSLYLNIFNSYEKLSQFLLNNGVKELEYLVKITFCSVIGDQEEDFLMNLLSCRPKHHSQFHLTSILKDFLQFGGCNKGSVDNISLFSFYFTEIINLEKLNFKLNKSMIGKEMIESPTNDINISKKNLNDVILLNIFKYLILIKDCEKNEDNDNYYGFKNGIDIVNLSMVSNRFHRLMSVAMSLIDWSLFDNIGLLRSEVDYGSGKCIIKDPPSFNKYHILIKTTSGSLFKKVCKSIKTLVIDTLGVYPFDFTLDLVNSGNIYPPFGSFENLKSLTVVGRASFANDNQIRSGLFGLVIQYIILYGNSKLLNFTLVDKVHTNSSYDIDLVKLLLKCHSNTLESFNLVYTSKKLIYHTNEIINLVLEIPSIKINLFEGNKRVENIE</sequence>
<evidence type="ECO:0000313" key="1">
    <source>
        <dbReference type="EMBL" id="KAK5583393.1"/>
    </source>
</evidence>
<gene>
    <name evidence="1" type="ORF">RB653_004986</name>
</gene>
<reference evidence="1 2" key="1">
    <citation type="submission" date="2023-11" db="EMBL/GenBank/DDBJ databases">
        <title>Dfirmibasis_genome.</title>
        <authorList>
            <person name="Edelbroek B."/>
            <person name="Kjellin J."/>
            <person name="Jerlstrom-Hultqvist J."/>
            <person name="Soderbom F."/>
        </authorList>
    </citation>
    <scope>NUCLEOTIDE SEQUENCE [LARGE SCALE GENOMIC DNA]</scope>
    <source>
        <strain evidence="1 2">TNS-C-14</strain>
    </source>
</reference>
<dbReference type="PANTHER" id="PTHR39532:SF4">
    <property type="entry name" value="F-BOX DOMAIN-CONTAINING PROTEIN"/>
    <property type="match status" value="1"/>
</dbReference>
<comment type="caution">
    <text evidence="1">The sequence shown here is derived from an EMBL/GenBank/DDBJ whole genome shotgun (WGS) entry which is preliminary data.</text>
</comment>
<dbReference type="Proteomes" id="UP001344447">
    <property type="component" value="Unassembled WGS sequence"/>
</dbReference>
<evidence type="ECO:0008006" key="3">
    <source>
        <dbReference type="Google" id="ProtNLM"/>
    </source>
</evidence>
<proteinExistence type="predicted"/>
<dbReference type="PANTHER" id="PTHR39532">
    <property type="entry name" value="F-BOX DOMAIN-CONTAINING PROTEIN-RELATED"/>
    <property type="match status" value="1"/>
</dbReference>
<dbReference type="EMBL" id="JAVFKY010000001">
    <property type="protein sequence ID" value="KAK5583393.1"/>
    <property type="molecule type" value="Genomic_DNA"/>
</dbReference>
<organism evidence="1 2">
    <name type="scientific">Dictyostelium firmibasis</name>
    <dbReference type="NCBI Taxonomy" id="79012"/>
    <lineage>
        <taxon>Eukaryota</taxon>
        <taxon>Amoebozoa</taxon>
        <taxon>Evosea</taxon>
        <taxon>Eumycetozoa</taxon>
        <taxon>Dictyostelia</taxon>
        <taxon>Dictyosteliales</taxon>
        <taxon>Dictyosteliaceae</taxon>
        <taxon>Dictyostelium</taxon>
    </lineage>
</organism>
<protein>
    <recommendedName>
        <fullName evidence="3">F-box domain-containing protein</fullName>
    </recommendedName>
</protein>
<dbReference type="AlphaFoldDB" id="A0AAN7UAL1"/>
<name>A0AAN7UAL1_9MYCE</name>
<keyword evidence="2" id="KW-1185">Reference proteome</keyword>
<accession>A0AAN7UAL1</accession>
<evidence type="ECO:0000313" key="2">
    <source>
        <dbReference type="Proteomes" id="UP001344447"/>
    </source>
</evidence>